<gene>
    <name evidence="2" type="ORF">VRLFYP33_01525</name>
</gene>
<proteinExistence type="predicted"/>
<dbReference type="InterPro" id="IPR036249">
    <property type="entry name" value="Thioredoxin-like_sf"/>
</dbReference>
<dbReference type="Gene3D" id="3.40.30.10">
    <property type="entry name" value="Glutaredoxin"/>
    <property type="match status" value="1"/>
</dbReference>
<evidence type="ECO:0000313" key="2">
    <source>
        <dbReference type="EMBL" id="VYU23979.1"/>
    </source>
</evidence>
<reference evidence="2" key="1">
    <citation type="submission" date="2019-11" db="EMBL/GenBank/DDBJ databases">
        <authorList>
            <person name="Feng L."/>
        </authorList>
    </citation>
    <scope>NUCLEOTIDE SEQUENCE</scope>
    <source>
        <strain evidence="2">VrattiLFYP33</strain>
    </source>
</reference>
<protein>
    <recommendedName>
        <fullName evidence="1">Thioredoxin domain-containing protein</fullName>
    </recommendedName>
</protein>
<dbReference type="CDD" id="cd02947">
    <property type="entry name" value="TRX_family"/>
    <property type="match status" value="1"/>
</dbReference>
<feature type="domain" description="Thioredoxin" evidence="1">
    <location>
        <begin position="4"/>
        <end position="83"/>
    </location>
</feature>
<evidence type="ECO:0000259" key="1">
    <source>
        <dbReference type="Pfam" id="PF00085"/>
    </source>
</evidence>
<dbReference type="Pfam" id="PF00085">
    <property type="entry name" value="Thioredoxin"/>
    <property type="match status" value="1"/>
</dbReference>
<name>A0A6N3DA47_9FIRM</name>
<dbReference type="RefSeq" id="WP_156705096.1">
    <property type="nucleotide sequence ID" value="NZ_CACRUX010000055.1"/>
</dbReference>
<organism evidence="2">
    <name type="scientific">Veillonella ratti</name>
    <dbReference type="NCBI Taxonomy" id="103892"/>
    <lineage>
        <taxon>Bacteria</taxon>
        <taxon>Bacillati</taxon>
        <taxon>Bacillota</taxon>
        <taxon>Negativicutes</taxon>
        <taxon>Veillonellales</taxon>
        <taxon>Veillonellaceae</taxon>
        <taxon>Veillonella</taxon>
    </lineage>
</organism>
<dbReference type="SUPFAM" id="SSF52833">
    <property type="entry name" value="Thioredoxin-like"/>
    <property type="match status" value="1"/>
</dbReference>
<accession>A0A6N3DA47</accession>
<dbReference type="EMBL" id="CACRUX010000055">
    <property type="protein sequence ID" value="VYU23979.1"/>
    <property type="molecule type" value="Genomic_DNA"/>
</dbReference>
<dbReference type="InterPro" id="IPR013766">
    <property type="entry name" value="Thioredoxin_domain"/>
</dbReference>
<dbReference type="AlphaFoldDB" id="A0A6N3DA47"/>
<sequence length="91" mass="10063">MISIVQYGSDTCQPCGALETKLGTWVKEQEGIEYSYVSVELEPAKAAQQGVFTVPAIVVYMDGKEITRRAGYFSLDELLAQVEDIKTRIEG</sequence>